<feature type="compositionally biased region" description="Low complexity" evidence="1">
    <location>
        <begin position="151"/>
        <end position="163"/>
    </location>
</feature>
<feature type="region of interest" description="Disordered" evidence="1">
    <location>
        <begin position="139"/>
        <end position="164"/>
    </location>
</feature>
<feature type="compositionally biased region" description="Low complexity" evidence="1">
    <location>
        <begin position="286"/>
        <end position="299"/>
    </location>
</feature>
<feature type="compositionally biased region" description="Polar residues" evidence="1">
    <location>
        <begin position="192"/>
        <end position="211"/>
    </location>
</feature>
<protein>
    <submittedName>
        <fullName evidence="2">Uncharacterized protein</fullName>
    </submittedName>
</protein>
<dbReference type="RefSeq" id="WP_159670365.1">
    <property type="nucleotide sequence ID" value="NZ_JACMHY010000009.1"/>
</dbReference>
<sequence>MSEQPKRRQPQLARTDFESMTHEQLAAMLASADTAGASHLSTKLAKAASTITKIGDDLMQYVKGLEWQGEGGDAFRDWSGQTASATLRLGQYAEVASRWMATVSQAIAEAKSAMPDTSETTKAKADLAAAHKTIAAANEPGAHHDPDARKAAQTAQSDATAAQHRIEAARAEAIQQMRKLAQTYEYSAQQVNGVTPPTFSPPADNTGSDNWWRNGGEHLSVGGPSTEGMGPDPAAHASGARDLQTHASTATTAHTVSQRVGSHAGVPIDQPTQRTSLDLDGTELLSRSSAPSPTIPTAPQTGIPHQELPVTGQPSLLPPAFSSGGPVGGGRYPTPRLPSPSQAPQGAVPGGSVAGRAPHSPRESGIVGGRPVSSGSGRPQNSIGRGTVIGKEGVQGRTGVPRGLTAQGPAAGGTGSAKGMASGRRLASETGGVVGNRQIQAGRTGGRPFTPGGSGLVRPSSNSAAAPGSSVTGRAQTPTASPQSPGSRADREKGQRPDYLVEDEETWVRGDRRSLPPVVD</sequence>
<feature type="compositionally biased region" description="Low complexity" evidence="1">
    <location>
        <begin position="369"/>
        <end position="379"/>
    </location>
</feature>
<name>A0A7X1I2Q2_9ACTN</name>
<organism evidence="2 3">
    <name type="scientific">Streptomyces mexicanus</name>
    <dbReference type="NCBI Taxonomy" id="178566"/>
    <lineage>
        <taxon>Bacteria</taxon>
        <taxon>Bacillati</taxon>
        <taxon>Actinomycetota</taxon>
        <taxon>Actinomycetes</taxon>
        <taxon>Kitasatosporales</taxon>
        <taxon>Streptomycetaceae</taxon>
        <taxon>Streptomyces</taxon>
    </lineage>
</organism>
<feature type="compositionally biased region" description="Basic and acidic residues" evidence="1">
    <location>
        <begin position="141"/>
        <end position="150"/>
    </location>
</feature>
<evidence type="ECO:0000313" key="2">
    <source>
        <dbReference type="EMBL" id="MBC2867690.1"/>
    </source>
</evidence>
<evidence type="ECO:0000256" key="1">
    <source>
        <dbReference type="SAM" id="MobiDB-lite"/>
    </source>
</evidence>
<feature type="compositionally biased region" description="Low complexity" evidence="1">
    <location>
        <begin position="459"/>
        <end position="470"/>
    </location>
</feature>
<reference evidence="2 3" key="1">
    <citation type="submission" date="2020-08" db="EMBL/GenBank/DDBJ databases">
        <title>Whole-Genome Sequence of French Clinical Streptomyces mexicanus Strain Q0842.</title>
        <authorList>
            <person name="Boxberger M."/>
            <person name="La Scola B."/>
        </authorList>
    </citation>
    <scope>NUCLEOTIDE SEQUENCE [LARGE SCALE GENOMIC DNA]</scope>
    <source>
        <strain evidence="2 3">Marseille-Q0842</strain>
    </source>
</reference>
<gene>
    <name evidence="2" type="ORF">H1R13_22820</name>
</gene>
<feature type="region of interest" description="Disordered" evidence="1">
    <location>
        <begin position="192"/>
        <end position="520"/>
    </location>
</feature>
<accession>A0A7X1I2Q2</accession>
<dbReference type="AlphaFoldDB" id="A0A7X1I2Q2"/>
<comment type="caution">
    <text evidence="2">The sequence shown here is derived from an EMBL/GenBank/DDBJ whole genome shotgun (WGS) entry which is preliminary data.</text>
</comment>
<dbReference type="Proteomes" id="UP000517694">
    <property type="component" value="Unassembled WGS sequence"/>
</dbReference>
<dbReference type="OrthoDB" id="4337967at2"/>
<proteinExistence type="predicted"/>
<evidence type="ECO:0000313" key="3">
    <source>
        <dbReference type="Proteomes" id="UP000517694"/>
    </source>
</evidence>
<dbReference type="EMBL" id="JACMHY010000009">
    <property type="protein sequence ID" value="MBC2867690.1"/>
    <property type="molecule type" value="Genomic_DNA"/>
</dbReference>
<keyword evidence="3" id="KW-1185">Reference proteome</keyword>
<feature type="compositionally biased region" description="Low complexity" evidence="1">
    <location>
        <begin position="245"/>
        <end position="255"/>
    </location>
</feature>
<feature type="compositionally biased region" description="Polar residues" evidence="1">
    <location>
        <begin position="471"/>
        <end position="486"/>
    </location>
</feature>